<dbReference type="EMBL" id="RBUA01001568">
    <property type="protein sequence ID" value="RMU40789.1"/>
    <property type="molecule type" value="Genomic_DNA"/>
</dbReference>
<organism evidence="1 2">
    <name type="scientific">Pseudomonas syringae pv. avii</name>
    <dbReference type="NCBI Taxonomy" id="663959"/>
    <lineage>
        <taxon>Bacteria</taxon>
        <taxon>Pseudomonadati</taxon>
        <taxon>Pseudomonadota</taxon>
        <taxon>Gammaproteobacteria</taxon>
        <taxon>Pseudomonadales</taxon>
        <taxon>Pseudomonadaceae</taxon>
        <taxon>Pseudomonas</taxon>
        <taxon>Pseudomonas syringae</taxon>
    </lineage>
</organism>
<evidence type="ECO:0000313" key="2">
    <source>
        <dbReference type="Proteomes" id="UP000280395"/>
    </source>
</evidence>
<comment type="caution">
    <text evidence="1">The sequence shown here is derived from an EMBL/GenBank/DDBJ whole genome shotgun (WGS) entry which is preliminary data.</text>
</comment>
<dbReference type="Proteomes" id="UP000280395">
    <property type="component" value="Unassembled WGS sequence"/>
</dbReference>
<evidence type="ECO:0000313" key="1">
    <source>
        <dbReference type="EMBL" id="RMU40789.1"/>
    </source>
</evidence>
<dbReference type="AlphaFoldDB" id="A0A3M5U4E3"/>
<name>A0A3M5U4E3_PSESX</name>
<proteinExistence type="predicted"/>
<gene>
    <name evidence="1" type="ORF">ALP29_201478</name>
</gene>
<protein>
    <submittedName>
        <fullName evidence="1">Uncharacterized protein</fullName>
    </submittedName>
</protein>
<accession>A0A3M5U4E3</accession>
<sequence length="65" mass="6832">MDPINGFLGSISASVSSDAIKGFSLLKKLRLSRSVTSALTTFSFVNSSSRRVFSIASLACSTLIS</sequence>
<reference evidence="1 2" key="1">
    <citation type="submission" date="2018-08" db="EMBL/GenBank/DDBJ databases">
        <title>Recombination of ecologically and evolutionarily significant loci maintains genetic cohesion in the Pseudomonas syringae species complex.</title>
        <authorList>
            <person name="Dillon M."/>
            <person name="Thakur S."/>
            <person name="Almeida R.N.D."/>
            <person name="Weir B.S."/>
            <person name="Guttman D.S."/>
        </authorList>
    </citation>
    <scope>NUCLEOTIDE SEQUENCE [LARGE SCALE GENOMIC DNA]</scope>
    <source>
        <strain evidence="1 2">ICMP 14479</strain>
    </source>
</reference>